<dbReference type="SMART" id="SM00594">
    <property type="entry name" value="UAS"/>
    <property type="match status" value="1"/>
</dbReference>
<feature type="region of interest" description="Disordered" evidence="2">
    <location>
        <begin position="54"/>
        <end position="97"/>
    </location>
</feature>
<dbReference type="InterPro" id="IPR009060">
    <property type="entry name" value="UBA-like_sf"/>
</dbReference>
<dbReference type="AlphaFoldDB" id="A0A161HI96"/>
<feature type="compositionally biased region" description="Low complexity" evidence="2">
    <location>
        <begin position="73"/>
        <end position="85"/>
    </location>
</feature>
<dbReference type="CDD" id="cd14273">
    <property type="entry name" value="UBA_TAP-C_like"/>
    <property type="match status" value="1"/>
</dbReference>
<dbReference type="SMART" id="SM00166">
    <property type="entry name" value="UBX"/>
    <property type="match status" value="1"/>
</dbReference>
<dbReference type="SUPFAM" id="SSF54236">
    <property type="entry name" value="Ubiquitin-like"/>
    <property type="match status" value="1"/>
</dbReference>
<feature type="compositionally biased region" description="Low complexity" evidence="2">
    <location>
        <begin position="491"/>
        <end position="512"/>
    </location>
</feature>
<dbReference type="OrthoDB" id="1026733at2759"/>
<dbReference type="GO" id="GO:0043130">
    <property type="term" value="F:ubiquitin binding"/>
    <property type="evidence" value="ECO:0007669"/>
    <property type="project" value="TreeGrafter"/>
</dbReference>
<dbReference type="KEGG" id="slb:AWJ20_375"/>
<keyword evidence="5" id="KW-1185">Reference proteome</keyword>
<dbReference type="PROSITE" id="PS50033">
    <property type="entry name" value="UBX"/>
    <property type="match status" value="1"/>
</dbReference>
<dbReference type="Pfam" id="PF14555">
    <property type="entry name" value="UBA_4"/>
    <property type="match status" value="1"/>
</dbReference>
<dbReference type="RefSeq" id="XP_018734614.1">
    <property type="nucleotide sequence ID" value="XM_018880776.1"/>
</dbReference>
<feature type="compositionally biased region" description="Low complexity" evidence="2">
    <location>
        <begin position="235"/>
        <end position="260"/>
    </location>
</feature>
<feature type="domain" description="UBX" evidence="3">
    <location>
        <begin position="514"/>
        <end position="608"/>
    </location>
</feature>
<dbReference type="Pfam" id="PF00789">
    <property type="entry name" value="UBX"/>
    <property type="match status" value="1"/>
</dbReference>
<dbReference type="CDD" id="cd01767">
    <property type="entry name" value="UBX"/>
    <property type="match status" value="1"/>
</dbReference>
<evidence type="ECO:0000256" key="2">
    <source>
        <dbReference type="SAM" id="MobiDB-lite"/>
    </source>
</evidence>
<feature type="compositionally biased region" description="Basic and acidic residues" evidence="2">
    <location>
        <begin position="413"/>
        <end position="468"/>
    </location>
</feature>
<protein>
    <submittedName>
        <fullName evidence="4">Ubx3p</fullName>
    </submittedName>
</protein>
<dbReference type="PANTHER" id="PTHR23322:SF1">
    <property type="entry name" value="FAS-ASSOCIATED FACTOR 2"/>
    <property type="match status" value="1"/>
</dbReference>
<sequence length="620" mass="68016">MSTTVPEGLTGSQQEAFQAFVDITNWSQDPQLAVVLLRSCEWNVEQAVTAHFDGTIMDEDDTPDTGSQAGDVGSLNSGISNGGSLRSQQRSDHQQPTSIMQELDEQELYESTNIAPRVNPTPPIYAARTGVNGGGVSIIQTVLLFPFNVGYKALNTLLYFLSWLFPFLPRLTGYYPANRAARHTGSETGDYAKNAAARFIRSFEENYGTGRAVSSTSGTGSSSTGASGTGGAGAGDSTISDANAGESSSSSGGIDNNSIDNNEDSSVSGSILPFFLGGYTEALEKAKTDLKYLVVVLQSEEHDLTADFNRNVLLSPQVIDLLKREDIIFWAGNVKESEAYQVASGLEVTKFPFCALIAPSPRTPTSSVLVMTVLCKLQGATMDSNEFVSEIEERMEAHSPKILALVLDKQERDTSRRLREEQDSAYERSLQADRERLRKQEEERKKADEERERQEREAREAQEKEDLLQRNQTQWRQWRAQQLRKKLDLVSPSSGANTPSLSSSPSSTTNAAVAGARPARISLRLLSGERVVQLFSPTDTLEDLYAFVECHELLKEPAPTTETTAPPDFTFTYNFQLSTPMPRKVLEPSTDIHIADERSVYPSGSVLVETADPDDDEDNE</sequence>
<feature type="region of interest" description="Disordered" evidence="2">
    <location>
        <begin position="489"/>
        <end position="513"/>
    </location>
</feature>
<dbReference type="Gene3D" id="3.40.30.10">
    <property type="entry name" value="Glutaredoxin"/>
    <property type="match status" value="1"/>
</dbReference>
<dbReference type="EMBL" id="CP014501">
    <property type="protein sequence ID" value="ANB12137.1"/>
    <property type="molecule type" value="Genomic_DNA"/>
</dbReference>
<evidence type="ECO:0000256" key="1">
    <source>
        <dbReference type="ARBA" id="ARBA00023054"/>
    </source>
</evidence>
<dbReference type="GO" id="GO:0036503">
    <property type="term" value="P:ERAD pathway"/>
    <property type="evidence" value="ECO:0007669"/>
    <property type="project" value="TreeGrafter"/>
</dbReference>
<dbReference type="SUPFAM" id="SSF46934">
    <property type="entry name" value="UBA-like"/>
    <property type="match status" value="1"/>
</dbReference>
<dbReference type="GO" id="GO:0005783">
    <property type="term" value="C:endoplasmic reticulum"/>
    <property type="evidence" value="ECO:0007669"/>
    <property type="project" value="TreeGrafter"/>
</dbReference>
<dbReference type="InterPro" id="IPR001012">
    <property type="entry name" value="UBX_dom"/>
</dbReference>
<dbReference type="PANTHER" id="PTHR23322">
    <property type="entry name" value="FAS-ASSOCIATED PROTEIN"/>
    <property type="match status" value="1"/>
</dbReference>
<keyword evidence="1" id="KW-0175">Coiled coil</keyword>
<organism evidence="4 5">
    <name type="scientific">Sugiyamaella lignohabitans</name>
    <dbReference type="NCBI Taxonomy" id="796027"/>
    <lineage>
        <taxon>Eukaryota</taxon>
        <taxon>Fungi</taxon>
        <taxon>Dikarya</taxon>
        <taxon>Ascomycota</taxon>
        <taxon>Saccharomycotina</taxon>
        <taxon>Dipodascomycetes</taxon>
        <taxon>Dipodascales</taxon>
        <taxon>Trichomonascaceae</taxon>
        <taxon>Sugiyamaella</taxon>
    </lineage>
</organism>
<feature type="region of interest" description="Disordered" evidence="2">
    <location>
        <begin position="413"/>
        <end position="471"/>
    </location>
</feature>
<dbReference type="InterPro" id="IPR029071">
    <property type="entry name" value="Ubiquitin-like_domsf"/>
</dbReference>
<evidence type="ECO:0000259" key="3">
    <source>
        <dbReference type="PROSITE" id="PS50033"/>
    </source>
</evidence>
<dbReference type="InterPro" id="IPR050730">
    <property type="entry name" value="UBX_domain-protein"/>
</dbReference>
<gene>
    <name evidence="4" type="primary">UBX3</name>
    <name evidence="4" type="ORF">AWJ20_375</name>
</gene>
<evidence type="ECO:0000313" key="5">
    <source>
        <dbReference type="Proteomes" id="UP000189580"/>
    </source>
</evidence>
<dbReference type="Proteomes" id="UP000189580">
    <property type="component" value="Chromosome a"/>
</dbReference>
<dbReference type="Gene3D" id="3.10.20.90">
    <property type="entry name" value="Phosphatidylinositol 3-kinase Catalytic Subunit, Chain A, domain 1"/>
    <property type="match status" value="1"/>
</dbReference>
<dbReference type="InterPro" id="IPR036249">
    <property type="entry name" value="Thioredoxin-like_sf"/>
</dbReference>
<dbReference type="SUPFAM" id="SSF52833">
    <property type="entry name" value="Thioredoxin-like"/>
    <property type="match status" value="1"/>
</dbReference>
<evidence type="ECO:0000313" key="4">
    <source>
        <dbReference type="EMBL" id="ANB12137.1"/>
    </source>
</evidence>
<accession>A0A161HI96</accession>
<feature type="region of interest" description="Disordered" evidence="2">
    <location>
        <begin position="211"/>
        <end position="260"/>
    </location>
</feature>
<dbReference type="GeneID" id="30035805"/>
<dbReference type="InterPro" id="IPR006577">
    <property type="entry name" value="UAS"/>
</dbReference>
<dbReference type="Gene3D" id="1.10.8.10">
    <property type="entry name" value="DNA helicase RuvA subunit, C-terminal domain"/>
    <property type="match status" value="1"/>
</dbReference>
<name>A0A161HI96_9ASCO</name>
<proteinExistence type="predicted"/>
<feature type="compositionally biased region" description="Low complexity" evidence="2">
    <location>
        <begin position="211"/>
        <end position="226"/>
    </location>
</feature>
<dbReference type="CDD" id="cd02958">
    <property type="entry name" value="UAS"/>
    <property type="match status" value="1"/>
</dbReference>
<reference evidence="4 5" key="1">
    <citation type="submission" date="2016-02" db="EMBL/GenBank/DDBJ databases">
        <title>Complete genome sequence and transcriptome regulation of the pentose utilising yeast Sugiyamaella lignohabitans.</title>
        <authorList>
            <person name="Bellasio M."/>
            <person name="Peymann A."/>
            <person name="Valli M."/>
            <person name="Sipitzky M."/>
            <person name="Graf A."/>
            <person name="Sauer M."/>
            <person name="Marx H."/>
            <person name="Mattanovich D."/>
        </authorList>
    </citation>
    <scope>NUCLEOTIDE SEQUENCE [LARGE SCALE GENOMIC DNA]</scope>
    <source>
        <strain evidence="4 5">CBS 10342</strain>
    </source>
</reference>